<dbReference type="OrthoDB" id="282151at2"/>
<dbReference type="RefSeq" id="WP_145303534.1">
    <property type="nucleotide sequence ID" value="NZ_CP036299.1"/>
</dbReference>
<feature type="region of interest" description="Disordered" evidence="1">
    <location>
        <begin position="83"/>
        <end position="105"/>
    </location>
</feature>
<dbReference type="KEGG" id="peh:Spb1_38420"/>
<proteinExistence type="predicted"/>
<name>A0A518GTI3_9PLAN</name>
<dbReference type="AlphaFoldDB" id="A0A518GTI3"/>
<gene>
    <name evidence="2" type="ORF">Spb1_38420</name>
</gene>
<accession>A0A518GTI3</accession>
<sequence>MSLSKRKPAYLLHRPTGQARVRISGKDTYLGKFGTPESREKYEELVTAWLSDQDPRHVALTIDDLALLFLDFAKTYYRHRDGTETRSTNHFRQALRPVFSSMGKP</sequence>
<reference evidence="2 3" key="1">
    <citation type="submission" date="2019-02" db="EMBL/GenBank/DDBJ databases">
        <title>Deep-cultivation of Planctomycetes and their phenomic and genomic characterization uncovers novel biology.</title>
        <authorList>
            <person name="Wiegand S."/>
            <person name="Jogler M."/>
            <person name="Boedeker C."/>
            <person name="Pinto D."/>
            <person name="Vollmers J."/>
            <person name="Rivas-Marin E."/>
            <person name="Kohn T."/>
            <person name="Peeters S.H."/>
            <person name="Heuer A."/>
            <person name="Rast P."/>
            <person name="Oberbeckmann S."/>
            <person name="Bunk B."/>
            <person name="Jeske O."/>
            <person name="Meyerdierks A."/>
            <person name="Storesund J.E."/>
            <person name="Kallscheuer N."/>
            <person name="Luecker S."/>
            <person name="Lage O.M."/>
            <person name="Pohl T."/>
            <person name="Merkel B.J."/>
            <person name="Hornburger P."/>
            <person name="Mueller R.-W."/>
            <person name="Bruemmer F."/>
            <person name="Labrenz M."/>
            <person name="Spormann A.M."/>
            <person name="Op den Camp H."/>
            <person name="Overmann J."/>
            <person name="Amann R."/>
            <person name="Jetten M.S.M."/>
            <person name="Mascher T."/>
            <person name="Medema M.H."/>
            <person name="Devos D.P."/>
            <person name="Kaster A.-K."/>
            <person name="Ovreas L."/>
            <person name="Rohde M."/>
            <person name="Galperin M.Y."/>
            <person name="Jogler C."/>
        </authorList>
    </citation>
    <scope>NUCLEOTIDE SEQUENCE [LARGE SCALE GENOMIC DNA]</scope>
    <source>
        <strain evidence="2 3">Spb1</strain>
    </source>
</reference>
<evidence type="ECO:0000313" key="3">
    <source>
        <dbReference type="Proteomes" id="UP000315349"/>
    </source>
</evidence>
<keyword evidence="3" id="KW-1185">Reference proteome</keyword>
<organism evidence="2 3">
    <name type="scientific">Planctopirus ephydatiae</name>
    <dbReference type="NCBI Taxonomy" id="2528019"/>
    <lineage>
        <taxon>Bacteria</taxon>
        <taxon>Pseudomonadati</taxon>
        <taxon>Planctomycetota</taxon>
        <taxon>Planctomycetia</taxon>
        <taxon>Planctomycetales</taxon>
        <taxon>Planctomycetaceae</taxon>
        <taxon>Planctopirus</taxon>
    </lineage>
</organism>
<dbReference type="Proteomes" id="UP000315349">
    <property type="component" value="Chromosome"/>
</dbReference>
<dbReference type="EMBL" id="CP036299">
    <property type="protein sequence ID" value="QDV31896.1"/>
    <property type="molecule type" value="Genomic_DNA"/>
</dbReference>
<evidence type="ECO:0008006" key="4">
    <source>
        <dbReference type="Google" id="ProtNLM"/>
    </source>
</evidence>
<evidence type="ECO:0000313" key="2">
    <source>
        <dbReference type="EMBL" id="QDV31896.1"/>
    </source>
</evidence>
<evidence type="ECO:0000256" key="1">
    <source>
        <dbReference type="SAM" id="MobiDB-lite"/>
    </source>
</evidence>
<protein>
    <recommendedName>
        <fullName evidence="4">Core-binding (CB) domain-containing protein</fullName>
    </recommendedName>
</protein>